<dbReference type="PANTHER" id="PTHR43821:SF1">
    <property type="entry name" value="NAD(P)H NITROREDUCTASE YDJA-RELATED"/>
    <property type="match status" value="1"/>
</dbReference>
<organism evidence="10 11">
    <name type="scientific">Fluctibacter corallii</name>
    <dbReference type="NCBI Taxonomy" id="2984329"/>
    <lineage>
        <taxon>Bacteria</taxon>
        <taxon>Pseudomonadati</taxon>
        <taxon>Pseudomonadota</taxon>
        <taxon>Gammaproteobacteria</taxon>
        <taxon>Alteromonadales</taxon>
        <taxon>Alteromonadaceae</taxon>
        <taxon>Fluctibacter</taxon>
    </lineage>
</organism>
<evidence type="ECO:0000256" key="7">
    <source>
        <dbReference type="ARBA" id="ARBA00023027"/>
    </source>
</evidence>
<dbReference type="Pfam" id="PF00881">
    <property type="entry name" value="Nitroreductase"/>
    <property type="match status" value="1"/>
</dbReference>
<keyword evidence="3 8" id="KW-0285">Flavoprotein</keyword>
<dbReference type="InterPro" id="IPR026021">
    <property type="entry name" value="YdjA-like"/>
</dbReference>
<sequence length="183" mass="20408">MDAISLLVNRHSCPKLEAPAPTGEALDIIKRAALRAPDHACLRPWQFVVCEGEGLTRLGDIYLDAAKKEHFSERDIERAPSLPLRAPMIIVAIAKFTEHEKVPWVEQVASASCAVQAMQMAALSQGFNGIWRTGPYARSETVKKAFNLQAEDEIVGFLYLGTPSVDVKPRRDIEHEAFFEHWA</sequence>
<dbReference type="InterPro" id="IPR052530">
    <property type="entry name" value="NAD(P)H_nitroreductase"/>
</dbReference>
<evidence type="ECO:0000256" key="5">
    <source>
        <dbReference type="ARBA" id="ARBA00022857"/>
    </source>
</evidence>
<dbReference type="SUPFAM" id="SSF55469">
    <property type="entry name" value="FMN-dependent nitroreductase-like"/>
    <property type="match status" value="1"/>
</dbReference>
<gene>
    <name evidence="10" type="ORF">OE749_06080</name>
</gene>
<comment type="similarity">
    <text evidence="2 8">Belongs to the nitroreductase family.</text>
</comment>
<evidence type="ECO:0000256" key="6">
    <source>
        <dbReference type="ARBA" id="ARBA00023002"/>
    </source>
</evidence>
<proteinExistence type="inferred from homology"/>
<dbReference type="CDD" id="cd02135">
    <property type="entry name" value="YdjA-like"/>
    <property type="match status" value="1"/>
</dbReference>
<evidence type="ECO:0000313" key="11">
    <source>
        <dbReference type="Proteomes" id="UP001652504"/>
    </source>
</evidence>
<keyword evidence="11" id="KW-1185">Reference proteome</keyword>
<evidence type="ECO:0000256" key="2">
    <source>
        <dbReference type="ARBA" id="ARBA00007118"/>
    </source>
</evidence>
<evidence type="ECO:0000256" key="1">
    <source>
        <dbReference type="ARBA" id="ARBA00001917"/>
    </source>
</evidence>
<keyword evidence="7 8" id="KW-0520">NAD</keyword>
<comment type="caution">
    <text evidence="10">The sequence shown here is derived from an EMBL/GenBank/DDBJ whole genome shotgun (WGS) entry which is preliminary data.</text>
</comment>
<dbReference type="Gene3D" id="3.40.109.10">
    <property type="entry name" value="NADH Oxidase"/>
    <property type="match status" value="1"/>
</dbReference>
<evidence type="ECO:0000313" key="10">
    <source>
        <dbReference type="EMBL" id="MCV2884257.1"/>
    </source>
</evidence>
<dbReference type="PANTHER" id="PTHR43821">
    <property type="entry name" value="NAD(P)H NITROREDUCTASE YDJA-RELATED"/>
    <property type="match status" value="1"/>
</dbReference>
<dbReference type="EC" id="1.-.-.-" evidence="8"/>
<dbReference type="RefSeq" id="WP_263711462.1">
    <property type="nucleotide sequence ID" value="NZ_JAOWKX010000002.1"/>
</dbReference>
<dbReference type="EMBL" id="JAOWKX010000002">
    <property type="protein sequence ID" value="MCV2884257.1"/>
    <property type="molecule type" value="Genomic_DNA"/>
</dbReference>
<evidence type="ECO:0000256" key="8">
    <source>
        <dbReference type="PIRNR" id="PIRNR000232"/>
    </source>
</evidence>
<evidence type="ECO:0000256" key="4">
    <source>
        <dbReference type="ARBA" id="ARBA00022643"/>
    </source>
</evidence>
<keyword evidence="5 8" id="KW-0521">NADP</keyword>
<name>A0ABT3A7K1_9ALTE</name>
<keyword evidence="6 8" id="KW-0560">Oxidoreductase</keyword>
<dbReference type="InterPro" id="IPR000415">
    <property type="entry name" value="Nitroreductase-like"/>
</dbReference>
<keyword evidence="4 8" id="KW-0288">FMN</keyword>
<dbReference type="InterPro" id="IPR029479">
    <property type="entry name" value="Nitroreductase"/>
</dbReference>
<evidence type="ECO:0000259" key="9">
    <source>
        <dbReference type="Pfam" id="PF00881"/>
    </source>
</evidence>
<dbReference type="NCBIfam" id="NF008088">
    <property type="entry name" value="PRK10828.1"/>
    <property type="match status" value="1"/>
</dbReference>
<protein>
    <recommendedName>
        <fullName evidence="8">Putative NAD(P)H nitroreductase</fullName>
        <ecNumber evidence="8">1.-.-.-</ecNumber>
    </recommendedName>
</protein>
<dbReference type="PIRSF" id="PIRSF000232">
    <property type="entry name" value="YdjA"/>
    <property type="match status" value="1"/>
</dbReference>
<evidence type="ECO:0000256" key="3">
    <source>
        <dbReference type="ARBA" id="ARBA00022630"/>
    </source>
</evidence>
<dbReference type="Proteomes" id="UP001652504">
    <property type="component" value="Unassembled WGS sequence"/>
</dbReference>
<feature type="domain" description="Nitroreductase" evidence="9">
    <location>
        <begin position="8"/>
        <end position="161"/>
    </location>
</feature>
<accession>A0ABT3A7K1</accession>
<reference evidence="10 11" key="1">
    <citation type="submission" date="2022-10" db="EMBL/GenBank/DDBJ databases">
        <title>Aestuariibacter sp. AA17 isolated from Montipora capitata coral fragment.</title>
        <authorList>
            <person name="Emsley S.A."/>
            <person name="Pfannmuller K.M."/>
            <person name="Loughran R.M."/>
            <person name="Shlafstein M."/>
            <person name="Papke E."/>
            <person name="Saw J.H."/>
            <person name="Ushijima B."/>
            <person name="Videau P."/>
        </authorList>
    </citation>
    <scope>NUCLEOTIDE SEQUENCE [LARGE SCALE GENOMIC DNA]</scope>
    <source>
        <strain evidence="10 11">AA17</strain>
    </source>
</reference>
<comment type="cofactor">
    <cofactor evidence="1 8">
        <name>FMN</name>
        <dbReference type="ChEBI" id="CHEBI:58210"/>
    </cofactor>
</comment>